<reference evidence="3" key="1">
    <citation type="journal article" date="2019" name="Int. J. Syst. Evol. Microbiol.">
        <title>The Global Catalogue of Microorganisms (GCM) 10K type strain sequencing project: providing services to taxonomists for standard genome sequencing and annotation.</title>
        <authorList>
            <consortium name="The Broad Institute Genomics Platform"/>
            <consortium name="The Broad Institute Genome Sequencing Center for Infectious Disease"/>
            <person name="Wu L."/>
            <person name="Ma J."/>
        </authorList>
    </citation>
    <scope>NUCLEOTIDE SEQUENCE [LARGE SCALE GENOMIC DNA]</scope>
    <source>
        <strain evidence="3">JCM 13501</strain>
    </source>
</reference>
<evidence type="ECO:0000313" key="2">
    <source>
        <dbReference type="EMBL" id="GGM07683.1"/>
    </source>
</evidence>
<evidence type="ECO:0008006" key="4">
    <source>
        <dbReference type="Google" id="ProtNLM"/>
    </source>
</evidence>
<feature type="coiled-coil region" evidence="1">
    <location>
        <begin position="235"/>
        <end position="294"/>
    </location>
</feature>
<dbReference type="Proteomes" id="UP000616499">
    <property type="component" value="Unassembled WGS sequence"/>
</dbReference>
<comment type="caution">
    <text evidence="2">The sequence shown here is derived from an EMBL/GenBank/DDBJ whole genome shotgun (WGS) entry which is preliminary data.</text>
</comment>
<proteinExistence type="predicted"/>
<gene>
    <name evidence="2" type="ORF">GCM10009425_18710</name>
</gene>
<protein>
    <recommendedName>
        <fullName evidence="4">Chromosome partitioning protein ParA</fullName>
    </recommendedName>
</protein>
<keyword evidence="1" id="KW-0175">Coiled coil</keyword>
<dbReference type="EMBL" id="BMNW01000003">
    <property type="protein sequence ID" value="GGM07683.1"/>
    <property type="molecule type" value="Genomic_DNA"/>
</dbReference>
<accession>A0ABQ2GQA7</accession>
<name>A0ABQ2GQA7_9PSED</name>
<evidence type="ECO:0000313" key="3">
    <source>
        <dbReference type="Proteomes" id="UP000616499"/>
    </source>
</evidence>
<evidence type="ECO:0000256" key="1">
    <source>
        <dbReference type="SAM" id="Coils"/>
    </source>
</evidence>
<organism evidence="2 3">
    <name type="scientific">Pseudomonas asuensis</name>
    <dbReference type="NCBI Taxonomy" id="1825787"/>
    <lineage>
        <taxon>Bacteria</taxon>
        <taxon>Pseudomonadati</taxon>
        <taxon>Pseudomonadota</taxon>
        <taxon>Gammaproteobacteria</taxon>
        <taxon>Pseudomonadales</taxon>
        <taxon>Pseudomonadaceae</taxon>
        <taxon>Pseudomonas</taxon>
    </lineage>
</organism>
<keyword evidence="3" id="KW-1185">Reference proteome</keyword>
<sequence>MLSGCTSGAKAPVSHALFQWVEDCPMNTLNQAQRAEAVLFFDEEGSVIKEMLYHEFEALLDAFFALPQFAQQRVQLAYVTIDLQLCIRSCVFFYLDFTSTGAADPNWNIPLREMAERAGRGPDLGAGPIRLACRSQCPISWHQPSLWDPALVSGRNDLIELRECIKRNQLGLARTEAVVDQVKPEQLHMAEEHQWYVQEPSVSAVHVDLAALEQEHQAKMEHLVRQQRLRILALTRKHEEELVQLKRETEQLQTALTEQERMNATLMTRLEQEASQYRLTRNELTQQLRALEKNSEYKIEAFKIQFDAEQQARIESAVADYKEQLAIREVELAYREELDSQLEDEIEQLKVKCARLEAESGSKLLERMAGSGVIFVTYQPGAGHITLSRTDVLQFIESPLAYIAMRCRVTQPHYEQWLSHYKHPVCQRTLPGGKPCNTPLQRVESPRQFIRGESDCCLPHQTTIFLKNQAG</sequence>